<dbReference type="Proteomes" id="UP001500235">
    <property type="component" value="Unassembled WGS sequence"/>
</dbReference>
<keyword evidence="2" id="KW-1185">Reference proteome</keyword>
<comment type="caution">
    <text evidence="1">The sequence shown here is derived from an EMBL/GenBank/DDBJ whole genome shotgun (WGS) entry which is preliminary data.</text>
</comment>
<organism evidence="1 2">
    <name type="scientific">Sphingomonas swuensis</name>
    <dbReference type="NCBI Taxonomy" id="977800"/>
    <lineage>
        <taxon>Bacteria</taxon>
        <taxon>Pseudomonadati</taxon>
        <taxon>Pseudomonadota</taxon>
        <taxon>Alphaproteobacteria</taxon>
        <taxon>Sphingomonadales</taxon>
        <taxon>Sphingomonadaceae</taxon>
        <taxon>Sphingomonas</taxon>
    </lineage>
</organism>
<dbReference type="EMBL" id="BAABBQ010000001">
    <property type="protein sequence ID" value="GAA4025245.1"/>
    <property type="molecule type" value="Genomic_DNA"/>
</dbReference>
<name>A0ABP7TEU6_9SPHN</name>
<gene>
    <name evidence="1" type="ORF">GCM10022280_27640</name>
</gene>
<evidence type="ECO:0000313" key="2">
    <source>
        <dbReference type="Proteomes" id="UP001500235"/>
    </source>
</evidence>
<reference evidence="2" key="1">
    <citation type="journal article" date="2019" name="Int. J. Syst. Evol. Microbiol.">
        <title>The Global Catalogue of Microorganisms (GCM) 10K type strain sequencing project: providing services to taxonomists for standard genome sequencing and annotation.</title>
        <authorList>
            <consortium name="The Broad Institute Genomics Platform"/>
            <consortium name="The Broad Institute Genome Sequencing Center for Infectious Disease"/>
            <person name="Wu L."/>
            <person name="Ma J."/>
        </authorList>
    </citation>
    <scope>NUCLEOTIDE SEQUENCE [LARGE SCALE GENOMIC DNA]</scope>
    <source>
        <strain evidence="2">JCM 17563</strain>
    </source>
</reference>
<accession>A0ABP7TEU6</accession>
<proteinExistence type="predicted"/>
<sequence>MRAPVLRTDGNPDAPRNVVRQLVVGEGGDEADHALRYQLGYFNKRLVHAKRAISELVQSAAKTDD</sequence>
<evidence type="ECO:0000313" key="1">
    <source>
        <dbReference type="EMBL" id="GAA4025245.1"/>
    </source>
</evidence>
<protein>
    <submittedName>
        <fullName evidence="1">Uncharacterized protein</fullName>
    </submittedName>
</protein>